<sequence>MRQKIDIPINTSCCFCIYICVSLFPLQEVRRFSMHKNVDGSGKDVGKSISDIEGNVEKTVGRNALGDLFPTRHQQSIGNNLLSTFSSPTK</sequence>
<evidence type="ECO:0000313" key="2">
    <source>
        <dbReference type="EnsemblPlants" id="MELO3C022182.2.1"/>
    </source>
</evidence>
<keyword evidence="1" id="KW-0812">Transmembrane</keyword>
<dbReference type="EnsemblPlants" id="MELO3C022182.2.1">
    <property type="protein sequence ID" value="MELO3C022182.2.1"/>
    <property type="gene ID" value="MELO3C022182.2"/>
</dbReference>
<feature type="transmembrane region" description="Helical" evidence="1">
    <location>
        <begin position="7"/>
        <end position="26"/>
    </location>
</feature>
<organism evidence="2">
    <name type="scientific">Cucumis melo</name>
    <name type="common">Muskmelon</name>
    <dbReference type="NCBI Taxonomy" id="3656"/>
    <lineage>
        <taxon>Eukaryota</taxon>
        <taxon>Viridiplantae</taxon>
        <taxon>Streptophyta</taxon>
        <taxon>Embryophyta</taxon>
        <taxon>Tracheophyta</taxon>
        <taxon>Spermatophyta</taxon>
        <taxon>Magnoliopsida</taxon>
        <taxon>eudicotyledons</taxon>
        <taxon>Gunneridae</taxon>
        <taxon>Pentapetalae</taxon>
        <taxon>rosids</taxon>
        <taxon>fabids</taxon>
        <taxon>Cucurbitales</taxon>
        <taxon>Cucurbitaceae</taxon>
        <taxon>Benincaseae</taxon>
        <taxon>Cucumis</taxon>
    </lineage>
</organism>
<accession>A0A9I9DQR4</accession>
<keyword evidence="1" id="KW-1133">Transmembrane helix</keyword>
<dbReference type="AlphaFoldDB" id="A0A9I9DQR4"/>
<dbReference type="Gramene" id="MELO3C022182.2.1">
    <property type="protein sequence ID" value="MELO3C022182.2.1"/>
    <property type="gene ID" value="MELO3C022182.2"/>
</dbReference>
<proteinExistence type="predicted"/>
<reference evidence="2" key="1">
    <citation type="submission" date="2023-03" db="UniProtKB">
        <authorList>
            <consortium name="EnsemblPlants"/>
        </authorList>
    </citation>
    <scope>IDENTIFICATION</scope>
</reference>
<evidence type="ECO:0000256" key="1">
    <source>
        <dbReference type="SAM" id="Phobius"/>
    </source>
</evidence>
<name>A0A9I9DQR4_CUCME</name>
<keyword evidence="1" id="KW-0472">Membrane</keyword>
<protein>
    <submittedName>
        <fullName evidence="2">Uncharacterized protein</fullName>
    </submittedName>
</protein>